<gene>
    <name evidence="1" type="ORF">ADJ77_13030</name>
</gene>
<evidence type="ECO:0000313" key="1">
    <source>
        <dbReference type="EMBL" id="AKU70625.1"/>
    </source>
</evidence>
<dbReference type="AlphaFoldDB" id="A0A0K1NNL1"/>
<proteinExistence type="predicted"/>
<evidence type="ECO:0000313" key="2">
    <source>
        <dbReference type="Proteomes" id="UP000060345"/>
    </source>
</evidence>
<dbReference type="KEGG" id="pfus:ADJ77_13030"/>
<name>A0A0K1NNL1_9BACT</name>
<accession>A0A0K1NNL1</accession>
<dbReference type="Proteomes" id="UP000060345">
    <property type="component" value="Chromosome 2"/>
</dbReference>
<protein>
    <submittedName>
        <fullName evidence="1">Uncharacterized protein</fullName>
    </submittedName>
</protein>
<sequence>MPAADLQSFFSTEHLEVHKRGQLLQWVTLFGNGVNGEFFLKKGSRLSAVCIFSFSPSPS</sequence>
<dbReference type="EMBL" id="CP012075">
    <property type="protein sequence ID" value="AKU70625.1"/>
    <property type="molecule type" value="Genomic_DNA"/>
</dbReference>
<reference evidence="1 2" key="1">
    <citation type="submission" date="2015-07" db="EMBL/GenBank/DDBJ databases">
        <authorList>
            <person name="Noorani M."/>
        </authorList>
    </citation>
    <scope>NUCLEOTIDE SEQUENCE [LARGE SCALE GENOMIC DNA]</scope>
    <source>
        <strain evidence="1 2">W1435</strain>
    </source>
</reference>
<organism evidence="1 2">
    <name type="scientific">Prevotella fusca JCM 17724</name>
    <dbReference type="NCBI Taxonomy" id="1236517"/>
    <lineage>
        <taxon>Bacteria</taxon>
        <taxon>Pseudomonadati</taxon>
        <taxon>Bacteroidota</taxon>
        <taxon>Bacteroidia</taxon>
        <taxon>Bacteroidales</taxon>
        <taxon>Prevotellaceae</taxon>
        <taxon>Prevotella</taxon>
    </lineage>
</organism>